<accession>A0A2Z3H8W4</accession>
<feature type="transmembrane region" description="Helical" evidence="1">
    <location>
        <begin position="12"/>
        <end position="36"/>
    </location>
</feature>
<name>A0A2Z3H8W4_9BACT</name>
<dbReference type="Gene3D" id="3.30.700.10">
    <property type="entry name" value="Glycoprotein, Type 4 Pilin"/>
    <property type="match status" value="1"/>
</dbReference>
<dbReference type="RefSeq" id="WP_010048081.1">
    <property type="nucleotide sequence ID" value="NZ_CP025958.1"/>
</dbReference>
<evidence type="ECO:0000313" key="3">
    <source>
        <dbReference type="EMBL" id="AWM40862.1"/>
    </source>
</evidence>
<dbReference type="InterPro" id="IPR027558">
    <property type="entry name" value="Pre_pil_HX9DG_C"/>
</dbReference>
<dbReference type="PANTHER" id="PTHR30093">
    <property type="entry name" value="GENERAL SECRETION PATHWAY PROTEIN G"/>
    <property type="match status" value="1"/>
</dbReference>
<dbReference type="NCBIfam" id="TIGR04294">
    <property type="entry name" value="pre_pil_HX9DG"/>
    <property type="match status" value="1"/>
</dbReference>
<evidence type="ECO:0000313" key="4">
    <source>
        <dbReference type="Proteomes" id="UP000245802"/>
    </source>
</evidence>
<keyword evidence="4" id="KW-1185">Reference proteome</keyword>
<dbReference type="EMBL" id="CP025958">
    <property type="protein sequence ID" value="AWM40862.1"/>
    <property type="molecule type" value="Genomic_DNA"/>
</dbReference>
<keyword evidence="1" id="KW-1133">Transmembrane helix</keyword>
<dbReference type="PANTHER" id="PTHR30093:SF2">
    <property type="entry name" value="TYPE II SECRETION SYSTEM PROTEIN H"/>
    <property type="match status" value="1"/>
</dbReference>
<evidence type="ECO:0000259" key="2">
    <source>
        <dbReference type="Pfam" id="PF07596"/>
    </source>
</evidence>
<sequence>MKSTPPLSARSAFTLIELLVVIAIIAILIGLLLPAVQKVREAAARMSCQNNLKQLGLALHNFHDASDAFPASGWTTSGPGNPSGKYVGWRPLTLPYIEQGNLQKLYDFGSNWWEGTNPTAAAVPVKVFQCPSVPGRAEVLSAVAKAPRPAMTFANPLAPTDYEALMGVQPSAVNPHLPAALYDANNRFAVLHRNSRVRVTDVTDGTSTTIMLVEAAGRPRVYRNRTARADLSNDQGIGWADSEGPFSFDGATADGSAEGCGPAGGCTSVMNRKNDNEPFAFHSGGANVVFADGHVQFVRDSVPLATFAALSTRAAGEVVAGEL</sequence>
<organism evidence="3 4">
    <name type="scientific">Gemmata obscuriglobus</name>
    <dbReference type="NCBI Taxonomy" id="114"/>
    <lineage>
        <taxon>Bacteria</taxon>
        <taxon>Pseudomonadati</taxon>
        <taxon>Planctomycetota</taxon>
        <taxon>Planctomycetia</taxon>
        <taxon>Gemmatales</taxon>
        <taxon>Gemmataceae</taxon>
        <taxon>Gemmata</taxon>
    </lineage>
</organism>
<dbReference type="Pfam" id="PF07596">
    <property type="entry name" value="SBP_bac_10"/>
    <property type="match status" value="1"/>
</dbReference>
<dbReference type="OrthoDB" id="212259at2"/>
<dbReference type="NCBIfam" id="TIGR02532">
    <property type="entry name" value="IV_pilin_GFxxxE"/>
    <property type="match status" value="1"/>
</dbReference>
<keyword evidence="1" id="KW-0472">Membrane</keyword>
<dbReference type="Proteomes" id="UP000245802">
    <property type="component" value="Chromosome"/>
</dbReference>
<keyword evidence="1" id="KW-0812">Transmembrane</keyword>
<dbReference type="Pfam" id="PF07963">
    <property type="entry name" value="N_methyl"/>
    <property type="match status" value="1"/>
</dbReference>
<protein>
    <submittedName>
        <fullName evidence="3">Prepilin-type cleavage/methylation domain-containing protein</fullName>
    </submittedName>
</protein>
<proteinExistence type="predicted"/>
<evidence type="ECO:0000256" key="1">
    <source>
        <dbReference type="SAM" id="Phobius"/>
    </source>
</evidence>
<dbReference type="InterPro" id="IPR011453">
    <property type="entry name" value="DUF1559"/>
</dbReference>
<dbReference type="InterPro" id="IPR045584">
    <property type="entry name" value="Pilin-like"/>
</dbReference>
<reference evidence="3 4" key="1">
    <citation type="submission" date="2018-01" db="EMBL/GenBank/DDBJ databases">
        <title>G. obscuriglobus.</title>
        <authorList>
            <person name="Franke J."/>
            <person name="Blomberg W."/>
            <person name="Selmecki A."/>
        </authorList>
    </citation>
    <scope>NUCLEOTIDE SEQUENCE [LARGE SCALE GENOMIC DNA]</scope>
    <source>
        <strain evidence="3 4">DSM 5831</strain>
    </source>
</reference>
<dbReference type="KEGG" id="gog:C1280_30310"/>
<feature type="domain" description="DUF1559" evidence="2">
    <location>
        <begin position="37"/>
        <end position="303"/>
    </location>
</feature>
<dbReference type="SUPFAM" id="SSF54523">
    <property type="entry name" value="Pili subunits"/>
    <property type="match status" value="1"/>
</dbReference>
<gene>
    <name evidence="3" type="ORF">C1280_30310</name>
</gene>
<dbReference type="InterPro" id="IPR012902">
    <property type="entry name" value="N_methyl_site"/>
</dbReference>
<dbReference type="AlphaFoldDB" id="A0A2Z3H8W4"/>